<keyword evidence="3" id="KW-1185">Reference proteome</keyword>
<dbReference type="HOGENOM" id="CLU_000445_92_1_12"/>
<dbReference type="Gene3D" id="1.10.3210.10">
    <property type="entry name" value="Hypothetical protein af1432"/>
    <property type="match status" value="1"/>
</dbReference>
<dbReference type="PANTHER" id="PTHR43155">
    <property type="entry name" value="CYCLIC DI-GMP PHOSPHODIESTERASE PA4108-RELATED"/>
    <property type="match status" value="1"/>
</dbReference>
<dbReference type="EMBL" id="CP002116">
    <property type="protein sequence ID" value="ADK81005.1"/>
    <property type="molecule type" value="Genomic_DNA"/>
</dbReference>
<dbReference type="KEGG" id="ssm:Spirs_1879"/>
<sequence>MKKYKVSELQDGMQFSAPVYIDEESLLVPEGVAIREKDIERLKRWEVEVVTSEGSPIIEQDFQQQISSIDGNIGKKLLQLYSDALTIADQFYVDAEQGSGLDTGAVDELMGSYYPALRDAVDDAMGLTFRQSKTESRYAGGAINCMILSMAIGQRINLPGHRLMNLALAAFLHDIGMTRIPRAIVEKKERLTEDEMKAVMAHPIHSYRIITKELGLSEEVGRIVLLHHERWDGKGYPKGLTGKEIPVASRIISVADAYEAMIRDRPYRGSMIGYKAVRQVLNDNGRRYDSDILKVFIKSMGVYPPGSVVILQDGSVGKVIRNHRDVPLRPVVRVLVNSDGERLASGKQREVDLLVTPDAFIARAVHPRELENAS</sequence>
<evidence type="ECO:0000313" key="2">
    <source>
        <dbReference type="EMBL" id="ADK81005.1"/>
    </source>
</evidence>
<dbReference type="Proteomes" id="UP000002318">
    <property type="component" value="Chromosome"/>
</dbReference>
<evidence type="ECO:0000313" key="3">
    <source>
        <dbReference type="Proteomes" id="UP000002318"/>
    </source>
</evidence>
<proteinExistence type="predicted"/>
<dbReference type="eggNOG" id="COG2206">
    <property type="taxonomic scope" value="Bacteria"/>
</dbReference>
<accession>E1R6I7</accession>
<dbReference type="PROSITE" id="PS51832">
    <property type="entry name" value="HD_GYP"/>
    <property type="match status" value="1"/>
</dbReference>
<dbReference type="CDD" id="cd00077">
    <property type="entry name" value="HDc"/>
    <property type="match status" value="1"/>
</dbReference>
<organism evidence="2 3">
    <name type="scientific">Sediminispirochaeta smaragdinae (strain DSM 11293 / JCM 15392 / SEBR 4228)</name>
    <name type="common">Spirochaeta smaragdinae</name>
    <dbReference type="NCBI Taxonomy" id="573413"/>
    <lineage>
        <taxon>Bacteria</taxon>
        <taxon>Pseudomonadati</taxon>
        <taxon>Spirochaetota</taxon>
        <taxon>Spirochaetia</taxon>
        <taxon>Spirochaetales</taxon>
        <taxon>Spirochaetaceae</taxon>
        <taxon>Sediminispirochaeta</taxon>
    </lineage>
</organism>
<dbReference type="OrthoDB" id="9781505at2"/>
<dbReference type="PANTHER" id="PTHR43155:SF2">
    <property type="entry name" value="CYCLIC DI-GMP PHOSPHODIESTERASE PA4108"/>
    <property type="match status" value="1"/>
</dbReference>
<protein>
    <submittedName>
        <fullName evidence="2">Metal dependent phosphohydrolase</fullName>
    </submittedName>
</protein>
<dbReference type="InterPro" id="IPR003607">
    <property type="entry name" value="HD/PDEase_dom"/>
</dbReference>
<dbReference type="AlphaFoldDB" id="E1R6I7"/>
<dbReference type="STRING" id="573413.Spirs_1879"/>
<gene>
    <name evidence="2" type="ordered locus">Spirs_1879</name>
</gene>
<reference evidence="2 3" key="1">
    <citation type="journal article" date="2010" name="Stand. Genomic Sci.">
        <title>Complete genome sequence of Spirochaeta smaragdinae type strain (SEBR 4228).</title>
        <authorList>
            <person name="Mavromatis K."/>
            <person name="Yasawong M."/>
            <person name="Chertkov O."/>
            <person name="Lapidus A."/>
            <person name="Lucas S."/>
            <person name="Nolan M."/>
            <person name="Del Rio T.G."/>
            <person name="Tice H."/>
            <person name="Cheng J.F."/>
            <person name="Pitluck S."/>
            <person name="Liolios K."/>
            <person name="Ivanova N."/>
            <person name="Tapia R."/>
            <person name="Han C."/>
            <person name="Bruce D."/>
            <person name="Goodwin L."/>
            <person name="Pati A."/>
            <person name="Chen A."/>
            <person name="Palaniappan K."/>
            <person name="Land M."/>
            <person name="Hauser L."/>
            <person name="Chang Y.J."/>
            <person name="Jeffries C.D."/>
            <person name="Detter J.C."/>
            <person name="Rohde M."/>
            <person name="Brambilla E."/>
            <person name="Spring S."/>
            <person name="Goker M."/>
            <person name="Sikorski J."/>
            <person name="Woyke T."/>
            <person name="Bristow J."/>
            <person name="Eisen J.A."/>
            <person name="Markowitz V."/>
            <person name="Hugenholtz P."/>
            <person name="Klenk H.P."/>
            <person name="Kyrpides N.C."/>
        </authorList>
    </citation>
    <scope>NUCLEOTIDE SEQUENCE [LARGE SCALE GENOMIC DNA]</scope>
    <source>
        <strain evidence="3">DSM 11293 / JCM 15392 / SEBR 4228</strain>
    </source>
</reference>
<feature type="domain" description="HD-GYP" evidence="1">
    <location>
        <begin position="114"/>
        <end position="312"/>
    </location>
</feature>
<dbReference type="SUPFAM" id="SSF109604">
    <property type="entry name" value="HD-domain/PDEase-like"/>
    <property type="match status" value="1"/>
</dbReference>
<dbReference type="InterPro" id="IPR037522">
    <property type="entry name" value="HD_GYP_dom"/>
</dbReference>
<name>E1R6I7_SEDSS</name>
<dbReference type="RefSeq" id="WP_013254469.1">
    <property type="nucleotide sequence ID" value="NC_014364.1"/>
</dbReference>
<dbReference type="Pfam" id="PF13487">
    <property type="entry name" value="HD_5"/>
    <property type="match status" value="1"/>
</dbReference>
<dbReference type="SMART" id="SM00471">
    <property type="entry name" value="HDc"/>
    <property type="match status" value="1"/>
</dbReference>
<evidence type="ECO:0000259" key="1">
    <source>
        <dbReference type="PROSITE" id="PS51832"/>
    </source>
</evidence>